<dbReference type="PANTHER" id="PTHR11695:SF294">
    <property type="entry name" value="RETICULON-4-INTERACTING PROTEIN 1, MITOCHONDRIAL"/>
    <property type="match status" value="1"/>
</dbReference>
<dbReference type="SUPFAM" id="SSF51735">
    <property type="entry name" value="NAD(P)-binding Rossmann-fold domains"/>
    <property type="match status" value="1"/>
</dbReference>
<evidence type="ECO:0000313" key="2">
    <source>
        <dbReference type="EMBL" id="TFD53994.1"/>
    </source>
</evidence>
<dbReference type="OrthoDB" id="9790818at2"/>
<dbReference type="InterPro" id="IPR013154">
    <property type="entry name" value="ADH-like_N"/>
</dbReference>
<organism evidence="2 3">
    <name type="scientific">Cryobacterium frigoriphilum</name>
    <dbReference type="NCBI Taxonomy" id="1259150"/>
    <lineage>
        <taxon>Bacteria</taxon>
        <taxon>Bacillati</taxon>
        <taxon>Actinomycetota</taxon>
        <taxon>Actinomycetes</taxon>
        <taxon>Micrococcales</taxon>
        <taxon>Microbacteriaceae</taxon>
        <taxon>Cryobacterium</taxon>
    </lineage>
</organism>
<dbReference type="Gene3D" id="3.90.180.10">
    <property type="entry name" value="Medium-chain alcohol dehydrogenases, catalytic domain"/>
    <property type="match status" value="1"/>
</dbReference>
<dbReference type="SMART" id="SM00829">
    <property type="entry name" value="PKS_ER"/>
    <property type="match status" value="1"/>
</dbReference>
<dbReference type="Pfam" id="PF13602">
    <property type="entry name" value="ADH_zinc_N_2"/>
    <property type="match status" value="1"/>
</dbReference>
<accession>A0A4R9A8S0</accession>
<dbReference type="PANTHER" id="PTHR11695">
    <property type="entry name" value="ALCOHOL DEHYDROGENASE RELATED"/>
    <property type="match status" value="1"/>
</dbReference>
<sequence length="355" mass="38336">MKAIVQDTYGPLDVLKLRDVPKPTAGDGEVLVKVRATSVHADVWHAVRGEPYALRFMGSGVRRPKTAIPGTDVAGLVESVGPFVTDFRPGDAVYGECVGVNQWHNGGSFAEYVAVPAKRLAPMPTRLSFEQAAAIPTSASIALGCLRDEGRIRAGQRVLINGAGGAVGTFAVQLAHAFGAHVTAVDSPEKLDMLRAIGADRVVDYTRVDYTQEEIGVHEHLEKPYDLILDIAGNHPFSRCRRVLAPTGTYVLVGHDHYGATGHKWMGSLGRFFPLMLRSAFVKQLPGLRGAKAPNDRFAVVTQMVEDGDLMPVVDRTYPLAEAVAALRYLTEEQTRGKIVLTVGDAPDERMSNGD</sequence>
<dbReference type="RefSeq" id="WP_134518418.1">
    <property type="nucleotide sequence ID" value="NZ_SOHE01000018.1"/>
</dbReference>
<dbReference type="InterPro" id="IPR011032">
    <property type="entry name" value="GroES-like_sf"/>
</dbReference>
<dbReference type="EMBL" id="SOHE01000018">
    <property type="protein sequence ID" value="TFD53994.1"/>
    <property type="molecule type" value="Genomic_DNA"/>
</dbReference>
<protein>
    <submittedName>
        <fullName evidence="2">NAD(P)-dependent alcohol dehydrogenase</fullName>
    </submittedName>
</protein>
<feature type="domain" description="Enoyl reductase (ER)" evidence="1">
    <location>
        <begin position="10"/>
        <end position="341"/>
    </location>
</feature>
<dbReference type="Gene3D" id="3.40.50.720">
    <property type="entry name" value="NAD(P)-binding Rossmann-like Domain"/>
    <property type="match status" value="1"/>
</dbReference>
<dbReference type="GO" id="GO:0016491">
    <property type="term" value="F:oxidoreductase activity"/>
    <property type="evidence" value="ECO:0007669"/>
    <property type="project" value="InterPro"/>
</dbReference>
<keyword evidence="3" id="KW-1185">Reference proteome</keyword>
<evidence type="ECO:0000313" key="3">
    <source>
        <dbReference type="Proteomes" id="UP000297447"/>
    </source>
</evidence>
<dbReference type="InterPro" id="IPR020843">
    <property type="entry name" value="ER"/>
</dbReference>
<dbReference type="Pfam" id="PF08240">
    <property type="entry name" value="ADH_N"/>
    <property type="match status" value="1"/>
</dbReference>
<reference evidence="2 3" key="1">
    <citation type="submission" date="2019-03" db="EMBL/GenBank/DDBJ databases">
        <title>Genomics of glacier-inhabiting Cryobacterium strains.</title>
        <authorList>
            <person name="Liu Q."/>
            <person name="Xin Y.-H."/>
        </authorList>
    </citation>
    <scope>NUCLEOTIDE SEQUENCE [LARGE SCALE GENOMIC DNA]</scope>
    <source>
        <strain evidence="2 3">Hh14</strain>
    </source>
</reference>
<dbReference type="AlphaFoldDB" id="A0A4R9A8S0"/>
<dbReference type="CDD" id="cd08267">
    <property type="entry name" value="MDR1"/>
    <property type="match status" value="1"/>
</dbReference>
<dbReference type="SUPFAM" id="SSF50129">
    <property type="entry name" value="GroES-like"/>
    <property type="match status" value="1"/>
</dbReference>
<evidence type="ECO:0000259" key="1">
    <source>
        <dbReference type="SMART" id="SM00829"/>
    </source>
</evidence>
<dbReference type="Proteomes" id="UP000297447">
    <property type="component" value="Unassembled WGS sequence"/>
</dbReference>
<gene>
    <name evidence="2" type="ORF">E3T55_04720</name>
</gene>
<name>A0A4R9A8S0_9MICO</name>
<comment type="caution">
    <text evidence="2">The sequence shown here is derived from an EMBL/GenBank/DDBJ whole genome shotgun (WGS) entry which is preliminary data.</text>
</comment>
<proteinExistence type="predicted"/>
<dbReference type="InterPro" id="IPR050700">
    <property type="entry name" value="YIM1/Zinc_Alcohol_DH_Fams"/>
</dbReference>
<dbReference type="InterPro" id="IPR036291">
    <property type="entry name" value="NAD(P)-bd_dom_sf"/>
</dbReference>